<dbReference type="GO" id="GO:0033194">
    <property type="term" value="P:response to hydroperoxide"/>
    <property type="evidence" value="ECO:0007669"/>
    <property type="project" value="TreeGrafter"/>
</dbReference>
<dbReference type="PANTHER" id="PTHR30283:SF4">
    <property type="entry name" value="PEROXIDE STRESS RESISTANCE PROTEIN YAAA"/>
    <property type="match status" value="1"/>
</dbReference>
<dbReference type="Proteomes" id="UP000516421">
    <property type="component" value="Chromosome"/>
</dbReference>
<dbReference type="PANTHER" id="PTHR30283">
    <property type="entry name" value="PEROXIDE STRESS RESPONSE PROTEIN YAAA"/>
    <property type="match status" value="1"/>
</dbReference>
<dbReference type="EMBL" id="CP061538">
    <property type="protein sequence ID" value="QNV40824.1"/>
    <property type="molecule type" value="Genomic_DNA"/>
</dbReference>
<evidence type="ECO:0000313" key="2">
    <source>
        <dbReference type="Proteomes" id="UP000516421"/>
    </source>
</evidence>
<keyword evidence="2" id="KW-1185">Reference proteome</keyword>
<evidence type="ECO:0000313" key="1">
    <source>
        <dbReference type="EMBL" id="QNV40824.1"/>
    </source>
</evidence>
<accession>A0A7H2BMC8</accession>
<dbReference type="KEGG" id="rama:IDM48_05400"/>
<dbReference type="GO" id="GO:0005829">
    <property type="term" value="C:cytosol"/>
    <property type="evidence" value="ECO:0007669"/>
    <property type="project" value="TreeGrafter"/>
</dbReference>
<name>A0A7H2BMC8_9MICC</name>
<dbReference type="AlphaFoldDB" id="A0A7H2BMC8"/>
<dbReference type="InterPro" id="IPR005583">
    <property type="entry name" value="YaaA"/>
</dbReference>
<dbReference type="Pfam" id="PF03883">
    <property type="entry name" value="H2O2_YaaD"/>
    <property type="match status" value="1"/>
</dbReference>
<reference evidence="1 2" key="1">
    <citation type="submission" date="2020-09" db="EMBL/GenBank/DDBJ databases">
        <title>Investigation of environmental microbe.</title>
        <authorList>
            <person name="Ou Y."/>
            <person name="Kang Q."/>
        </authorList>
    </citation>
    <scope>NUCLEOTIDE SEQUENCE [LARGE SCALE GENOMIC DNA]</scope>
    <source>
        <strain evidence="1 2">KJZ-9</strain>
    </source>
</reference>
<organism evidence="1 2">
    <name type="scientific">Rothia amarae</name>
    <dbReference type="NCBI Taxonomy" id="169480"/>
    <lineage>
        <taxon>Bacteria</taxon>
        <taxon>Bacillati</taxon>
        <taxon>Actinomycetota</taxon>
        <taxon>Actinomycetes</taxon>
        <taxon>Micrococcales</taxon>
        <taxon>Micrococcaceae</taxon>
        <taxon>Rothia</taxon>
    </lineage>
</organism>
<sequence length="259" mass="28304">MLILLPPSEGKAPASKGEPVDFANLSFSELTEARELVAKELMTVSSHHDAPQLLKVGKTLSSEIICNQRILAEPAAAAAEVYTGVLYEALDYSSFTAAQKQRADSSILVISALWGALKLTDRIPAYRLSMGIRLGECGNLATFWRGELSSLLADYAQGHLIIDCRSAAYSNAWKPPQAQTYLVRVEQVQKDGSRKVVSHFAKHYRGLLARYLIMEKLLSCDSIEKLSEKLNSHWTVEITPATPKQAGILTLVVPAPPVA</sequence>
<dbReference type="RefSeq" id="WP_190618466.1">
    <property type="nucleotide sequence ID" value="NZ_CP061538.1"/>
</dbReference>
<gene>
    <name evidence="1" type="ORF">IDM48_05400</name>
</gene>
<protein>
    <submittedName>
        <fullName evidence="1">Peroxide stress protein YaaA</fullName>
    </submittedName>
</protein>
<proteinExistence type="predicted"/>